<comment type="similarity">
    <text evidence="2">Belongs to the DEAD box helicase family. DEAH subfamily. FANCM sub-subfamily.</text>
</comment>
<dbReference type="InterPro" id="IPR014001">
    <property type="entry name" value="Helicase_ATP-bd"/>
</dbReference>
<dbReference type="InterPro" id="IPR001650">
    <property type="entry name" value="Helicase_C-like"/>
</dbReference>
<evidence type="ECO:0000256" key="4">
    <source>
        <dbReference type="ARBA" id="ARBA00022763"/>
    </source>
</evidence>
<dbReference type="GO" id="GO:0005634">
    <property type="term" value="C:nucleus"/>
    <property type="evidence" value="ECO:0007669"/>
    <property type="project" value="UniProtKB-SubCell"/>
</dbReference>
<evidence type="ECO:0000256" key="7">
    <source>
        <dbReference type="ARBA" id="ARBA00022840"/>
    </source>
</evidence>
<feature type="region of interest" description="Disordered" evidence="11">
    <location>
        <begin position="1066"/>
        <end position="1087"/>
    </location>
</feature>
<evidence type="ECO:0000313" key="15">
    <source>
        <dbReference type="Proteomes" id="UP000245207"/>
    </source>
</evidence>
<evidence type="ECO:0000259" key="12">
    <source>
        <dbReference type="PROSITE" id="PS51192"/>
    </source>
</evidence>
<dbReference type="Gene3D" id="3.40.50.300">
    <property type="entry name" value="P-loop containing nucleotide triphosphate hydrolases"/>
    <property type="match status" value="2"/>
</dbReference>
<keyword evidence="10" id="KW-0539">Nucleus</keyword>
<dbReference type="PANTHER" id="PTHR14025:SF20">
    <property type="entry name" value="FANCONI ANEMIA GROUP M PROTEIN"/>
    <property type="match status" value="1"/>
</dbReference>
<keyword evidence="3" id="KW-0547">Nucleotide-binding</keyword>
<feature type="domain" description="Helicase C-terminal" evidence="13">
    <location>
        <begin position="450"/>
        <end position="621"/>
    </location>
</feature>
<dbReference type="GO" id="GO:0045003">
    <property type="term" value="P:double-strand break repair via synthesis-dependent strand annealing"/>
    <property type="evidence" value="ECO:0007669"/>
    <property type="project" value="TreeGrafter"/>
</dbReference>
<dbReference type="FunFam" id="3.40.50.300:FF:000861">
    <property type="entry name" value="Fanconi anemia, complementation group M"/>
    <property type="match status" value="1"/>
</dbReference>
<dbReference type="Proteomes" id="UP000245207">
    <property type="component" value="Unassembled WGS sequence"/>
</dbReference>
<organism evidence="14 15">
    <name type="scientific">Artemisia annua</name>
    <name type="common">Sweet wormwood</name>
    <dbReference type="NCBI Taxonomy" id="35608"/>
    <lineage>
        <taxon>Eukaryota</taxon>
        <taxon>Viridiplantae</taxon>
        <taxon>Streptophyta</taxon>
        <taxon>Embryophyta</taxon>
        <taxon>Tracheophyta</taxon>
        <taxon>Spermatophyta</taxon>
        <taxon>Magnoliopsida</taxon>
        <taxon>eudicotyledons</taxon>
        <taxon>Gunneridae</taxon>
        <taxon>Pentapetalae</taxon>
        <taxon>asterids</taxon>
        <taxon>campanulids</taxon>
        <taxon>Asterales</taxon>
        <taxon>Asteraceae</taxon>
        <taxon>Asteroideae</taxon>
        <taxon>Anthemideae</taxon>
        <taxon>Artemisiinae</taxon>
        <taxon>Artemisia</taxon>
    </lineage>
</organism>
<evidence type="ECO:0000256" key="8">
    <source>
        <dbReference type="ARBA" id="ARBA00023125"/>
    </source>
</evidence>
<evidence type="ECO:0000256" key="11">
    <source>
        <dbReference type="SAM" id="MobiDB-lite"/>
    </source>
</evidence>
<dbReference type="GO" id="GO:0000400">
    <property type="term" value="F:four-way junction DNA binding"/>
    <property type="evidence" value="ECO:0007669"/>
    <property type="project" value="TreeGrafter"/>
</dbReference>
<keyword evidence="4" id="KW-0227">DNA damage</keyword>
<evidence type="ECO:0000256" key="2">
    <source>
        <dbReference type="ARBA" id="ARBA00009889"/>
    </source>
</evidence>
<evidence type="ECO:0000259" key="13">
    <source>
        <dbReference type="PROSITE" id="PS51194"/>
    </source>
</evidence>
<dbReference type="PROSITE" id="PS51192">
    <property type="entry name" value="HELICASE_ATP_BIND_1"/>
    <property type="match status" value="1"/>
</dbReference>
<name>A0A2U1L9J0_ARTAN</name>
<keyword evidence="9" id="KW-0234">DNA repair</keyword>
<feature type="region of interest" description="Disordered" evidence="11">
    <location>
        <begin position="734"/>
        <end position="780"/>
    </location>
</feature>
<dbReference type="SUPFAM" id="SSF52540">
    <property type="entry name" value="P-loop containing nucleoside triphosphate hydrolases"/>
    <property type="match status" value="1"/>
</dbReference>
<evidence type="ECO:0000256" key="5">
    <source>
        <dbReference type="ARBA" id="ARBA00022801"/>
    </source>
</evidence>
<dbReference type="Pfam" id="PF00271">
    <property type="entry name" value="Helicase_C"/>
    <property type="match status" value="1"/>
</dbReference>
<dbReference type="GO" id="GO:0036297">
    <property type="term" value="P:interstrand cross-link repair"/>
    <property type="evidence" value="ECO:0007669"/>
    <property type="project" value="TreeGrafter"/>
</dbReference>
<dbReference type="FunFam" id="3.40.50.300:FF:001992">
    <property type="entry name" value="ATP-dependent RNA helicase, putative"/>
    <property type="match status" value="1"/>
</dbReference>
<evidence type="ECO:0000256" key="1">
    <source>
        <dbReference type="ARBA" id="ARBA00004123"/>
    </source>
</evidence>
<keyword evidence="7" id="KW-0067">ATP-binding</keyword>
<dbReference type="STRING" id="35608.A0A2U1L9J0"/>
<evidence type="ECO:0000256" key="10">
    <source>
        <dbReference type="ARBA" id="ARBA00023242"/>
    </source>
</evidence>
<dbReference type="EMBL" id="PKPP01010643">
    <property type="protein sequence ID" value="PWA45680.1"/>
    <property type="molecule type" value="Genomic_DNA"/>
</dbReference>
<feature type="region of interest" description="Disordered" evidence="11">
    <location>
        <begin position="1101"/>
        <end position="1125"/>
    </location>
</feature>
<dbReference type="GO" id="GO:0043138">
    <property type="term" value="F:3'-5' DNA helicase activity"/>
    <property type="evidence" value="ECO:0007669"/>
    <property type="project" value="InterPro"/>
</dbReference>
<dbReference type="InterPro" id="IPR011545">
    <property type="entry name" value="DEAD/DEAH_box_helicase_dom"/>
</dbReference>
<gene>
    <name evidence="14" type="ORF">CTI12_AA515520</name>
</gene>
<feature type="compositionally biased region" description="Basic and acidic residues" evidence="11">
    <location>
        <begin position="81"/>
        <end position="94"/>
    </location>
</feature>
<feature type="compositionally biased region" description="Acidic residues" evidence="11">
    <location>
        <begin position="1101"/>
        <end position="1117"/>
    </location>
</feature>
<feature type="domain" description="Helicase ATP-binding" evidence="12">
    <location>
        <begin position="120"/>
        <end position="288"/>
    </location>
</feature>
<evidence type="ECO:0000313" key="14">
    <source>
        <dbReference type="EMBL" id="PWA45680.1"/>
    </source>
</evidence>
<accession>A0A2U1L9J0</accession>
<feature type="region of interest" description="Disordered" evidence="11">
    <location>
        <begin position="1164"/>
        <end position="1198"/>
    </location>
</feature>
<feature type="compositionally biased region" description="Basic and acidic residues" evidence="11">
    <location>
        <begin position="734"/>
        <end position="774"/>
    </location>
</feature>
<keyword evidence="15" id="KW-1185">Reference proteome</keyword>
<dbReference type="InterPro" id="IPR027417">
    <property type="entry name" value="P-loop_NTPase"/>
</dbReference>
<evidence type="ECO:0000256" key="6">
    <source>
        <dbReference type="ARBA" id="ARBA00022806"/>
    </source>
</evidence>
<evidence type="ECO:0000256" key="3">
    <source>
        <dbReference type="ARBA" id="ARBA00022741"/>
    </source>
</evidence>
<keyword evidence="5" id="KW-0378">Hydrolase</keyword>
<comment type="subcellular location">
    <subcellularLocation>
        <location evidence="1">Nucleus</location>
    </subcellularLocation>
</comment>
<dbReference type="CDD" id="cd12091">
    <property type="entry name" value="FANCM_ID"/>
    <property type="match status" value="1"/>
</dbReference>
<sequence>MASTSHSLPTFDDDDGFDWESAIKEIDAACNNQSLNANSYVGFGRKSDSNKPSSSRQSTLDGFVGLKGAKPVNKNVINDGNDGKDDGLGEGESGVRIDPEAAKTWIYPENIPVRDYQLSITRTALFSNTLVALPTGLGKTLIAAVVMYNYFRWFPEGKVVFAAPSRPLVLQQIEACHNIVGISQEWTVDLTGQTCPTKRVKLWQEKRIFFVTPQVLEKDIQTGSCAVKQIVCLVIDEAHRASGNYAYCVVVRELMAVPVQLRILALTATPGSDRKTIQNVIDNLQISSLEYRSETDPDVIQYVNARKVEFIQVEMGKDALEVTNMLNDVMCPYIDKLSRHGIFQKRDVQTLSPLDFLTSREKFRQAPPPAVPLSMHNEMEGIYGILISLLHIRRLLSAHGIRPAFDMLEDKLKQGSFARFMSKNETLQKARLAMQHNLSHGALSPKFNKMLEVLIEHFKTQDPQKSRVIIFSHYRESVRHIMNSIATIGEHVKATEFIGQSTGKTSKGQSQKAQQAVLEKFRAGGYNVIVATSIGEEGLDIMEVDLVISFDSNISPLRMIQRMGRTGRKNKGRFVALACEGSEVNGYKRKQARGKNMKKIMQNGGTTLHFHSSPRMVPHVFRPEKKLVKFMIEEFIRRGKKVKDDDAIQTPKYKLKLTDAESDLLEKYFDPSGENNWKPSLIAFPHFQAFPSRVHKVSHSLRTTMLIDTMQCLQGFSFNDPDEEASQDCIRAESVEHHNSTTREDDLIQKEPESDTHMDTSRTEEKHEQPDTGSKHPPIHSFLFGPDFMTVDSDGRVLILSVPSFPLKQVSPSKSLNCLESDFREFPEIPMDVNDDLVTSFKNANDLQEDKLAQDDNTALQTEICNLEVSNREYNDTRIPIPVEDDTHSVYESDTDSIVGDLSPRLTNLMINGVVPESPIVNGTLNKVESCMTPDIDMVPDACVSLGQSKNDKEFKEITPSRRNMCMREEITPNRRNLCMAEEIRTPISDSISNSSEKCTPAAKFMGEFRTPLTKLSNNSCSKDWIISSGEKSVSQPKPKLKRLRKYGDIENGNLLDKENVVCHSSVPGRSRARPDHPPKKHARGDRKLLNDARDFIDDEAEVSSEASGDEEIDNDQDCYGGSFIDDRINPTMANTQAETSQVDMMAIYRRSLLTQSPIVDFSPDNNVSIDQKTDSGSAEATTNPHLHTNGNSSSVHLNTDNSVIHINTNSSEANENRKRKLSFLHGDPLPICNLEAEVFNNPEAVAKEPTWQMSKAEVFNNPEAAAKEPTWQMDAFDDDAFYEGIDLDALEEQAATELRLKSELLNAKPKNQDLEFFDAPSFDLGF</sequence>
<reference evidence="14 15" key="1">
    <citation type="journal article" date="2018" name="Mol. Plant">
        <title>The genome of Artemisia annua provides insight into the evolution of Asteraceae family and artemisinin biosynthesis.</title>
        <authorList>
            <person name="Shen Q."/>
            <person name="Zhang L."/>
            <person name="Liao Z."/>
            <person name="Wang S."/>
            <person name="Yan T."/>
            <person name="Shi P."/>
            <person name="Liu M."/>
            <person name="Fu X."/>
            <person name="Pan Q."/>
            <person name="Wang Y."/>
            <person name="Lv Z."/>
            <person name="Lu X."/>
            <person name="Zhang F."/>
            <person name="Jiang W."/>
            <person name="Ma Y."/>
            <person name="Chen M."/>
            <person name="Hao X."/>
            <person name="Li L."/>
            <person name="Tang Y."/>
            <person name="Lv G."/>
            <person name="Zhou Y."/>
            <person name="Sun X."/>
            <person name="Brodelius P.E."/>
            <person name="Rose J.K.C."/>
            <person name="Tang K."/>
        </authorList>
    </citation>
    <scope>NUCLEOTIDE SEQUENCE [LARGE SCALE GENOMIC DNA]</scope>
    <source>
        <strain evidence="15">cv. Huhao1</strain>
        <tissue evidence="14">Leaf</tissue>
    </source>
</reference>
<dbReference type="Pfam" id="PF00270">
    <property type="entry name" value="DEAD"/>
    <property type="match status" value="1"/>
</dbReference>
<keyword evidence="8" id="KW-0238">DNA-binding</keyword>
<dbReference type="OrthoDB" id="6513042at2759"/>
<dbReference type="GO" id="GO:0009378">
    <property type="term" value="F:four-way junction helicase activity"/>
    <property type="evidence" value="ECO:0007669"/>
    <property type="project" value="TreeGrafter"/>
</dbReference>
<dbReference type="PANTHER" id="PTHR14025">
    <property type="entry name" value="FANCONI ANEMIA GROUP M FANCM FAMILY MEMBER"/>
    <property type="match status" value="1"/>
</dbReference>
<evidence type="ECO:0000256" key="9">
    <source>
        <dbReference type="ARBA" id="ARBA00023204"/>
    </source>
</evidence>
<keyword evidence="6 14" id="KW-0347">Helicase</keyword>
<dbReference type="InterPro" id="IPR039686">
    <property type="entry name" value="FANCM/Mph1-like_ID"/>
</dbReference>
<dbReference type="SMART" id="SM00487">
    <property type="entry name" value="DEXDc"/>
    <property type="match status" value="1"/>
</dbReference>
<feature type="region of interest" description="Disordered" evidence="11">
    <location>
        <begin position="74"/>
        <end position="94"/>
    </location>
</feature>
<protein>
    <submittedName>
        <fullName evidence="14">DEAD/DEAH box RNA helicase family protein</fullName>
    </submittedName>
</protein>
<dbReference type="GO" id="GO:0005524">
    <property type="term" value="F:ATP binding"/>
    <property type="evidence" value="ECO:0007669"/>
    <property type="project" value="UniProtKB-KW"/>
</dbReference>
<comment type="caution">
    <text evidence="14">The sequence shown here is derived from an EMBL/GenBank/DDBJ whole genome shotgun (WGS) entry which is preliminary data.</text>
</comment>
<dbReference type="SMART" id="SM00490">
    <property type="entry name" value="HELICc"/>
    <property type="match status" value="1"/>
</dbReference>
<dbReference type="CDD" id="cd18033">
    <property type="entry name" value="DEXDc_FANCM"/>
    <property type="match status" value="1"/>
</dbReference>
<dbReference type="PROSITE" id="PS51194">
    <property type="entry name" value="HELICASE_CTER"/>
    <property type="match status" value="1"/>
</dbReference>
<dbReference type="GO" id="GO:0016787">
    <property type="term" value="F:hydrolase activity"/>
    <property type="evidence" value="ECO:0007669"/>
    <property type="project" value="UniProtKB-KW"/>
</dbReference>
<proteinExistence type="inferred from homology"/>
<dbReference type="CDD" id="cd18801">
    <property type="entry name" value="SF2_C_FANCM_Hef"/>
    <property type="match status" value="1"/>
</dbReference>
<dbReference type="InterPro" id="IPR044749">
    <property type="entry name" value="FANCM_DEXDc"/>
</dbReference>